<dbReference type="AlphaFoldDB" id="A0A3M7T4F3"/>
<evidence type="ECO:0000313" key="2">
    <source>
        <dbReference type="Proteomes" id="UP000276133"/>
    </source>
</evidence>
<name>A0A3M7T4F3_BRAPC</name>
<accession>A0A3M7T4F3</accession>
<dbReference type="Proteomes" id="UP000276133">
    <property type="component" value="Unassembled WGS sequence"/>
</dbReference>
<keyword evidence="2" id="KW-1185">Reference proteome</keyword>
<sequence length="59" mass="7068">MDLIKFGFHLGSFVAIKEVLKRITEKSAENPQRNFRFPHFIFRYLATTKKALNFFLIYN</sequence>
<proteinExistence type="predicted"/>
<evidence type="ECO:0000313" key="1">
    <source>
        <dbReference type="EMBL" id="RNA42789.1"/>
    </source>
</evidence>
<comment type="caution">
    <text evidence="1">The sequence shown here is derived from an EMBL/GenBank/DDBJ whole genome shotgun (WGS) entry which is preliminary data.</text>
</comment>
<dbReference type="EMBL" id="REGN01000321">
    <property type="protein sequence ID" value="RNA42789.1"/>
    <property type="molecule type" value="Genomic_DNA"/>
</dbReference>
<organism evidence="1 2">
    <name type="scientific">Brachionus plicatilis</name>
    <name type="common">Marine rotifer</name>
    <name type="synonym">Brachionus muelleri</name>
    <dbReference type="NCBI Taxonomy" id="10195"/>
    <lineage>
        <taxon>Eukaryota</taxon>
        <taxon>Metazoa</taxon>
        <taxon>Spiralia</taxon>
        <taxon>Gnathifera</taxon>
        <taxon>Rotifera</taxon>
        <taxon>Eurotatoria</taxon>
        <taxon>Monogononta</taxon>
        <taxon>Pseudotrocha</taxon>
        <taxon>Ploima</taxon>
        <taxon>Brachionidae</taxon>
        <taxon>Brachionus</taxon>
    </lineage>
</organism>
<reference evidence="1 2" key="1">
    <citation type="journal article" date="2018" name="Sci. Rep.">
        <title>Genomic signatures of local adaptation to the degree of environmental predictability in rotifers.</title>
        <authorList>
            <person name="Franch-Gras L."/>
            <person name="Hahn C."/>
            <person name="Garcia-Roger E.M."/>
            <person name="Carmona M.J."/>
            <person name="Serra M."/>
            <person name="Gomez A."/>
        </authorList>
    </citation>
    <scope>NUCLEOTIDE SEQUENCE [LARGE SCALE GENOMIC DNA]</scope>
    <source>
        <strain evidence="1">HYR1</strain>
    </source>
</reference>
<protein>
    <submittedName>
        <fullName evidence="1">Uncharacterized protein</fullName>
    </submittedName>
</protein>
<gene>
    <name evidence="1" type="ORF">BpHYR1_040960</name>
</gene>